<evidence type="ECO:0000313" key="3">
    <source>
        <dbReference type="Proteomes" id="UP000004978"/>
    </source>
</evidence>
<keyword evidence="1" id="KW-0812">Transmembrane</keyword>
<dbReference type="RefSeq" id="WP_006608376.1">
    <property type="nucleotide sequence ID" value="NZ_AFXA01000004.1"/>
</dbReference>
<protein>
    <recommendedName>
        <fullName evidence="4">Transmembrane protein</fullName>
    </recommendedName>
</protein>
<proteinExistence type="predicted"/>
<sequence>MVIFLALFIWFLWITVNGYKNSNFIAFVLAESLTYVSIVLQILINLVLYFKSLRWSRHNFDLVDKLKHKEWKNNFPFFKNKYLFIDLSDIKNIEEKKRIKKELREICEEKEIFYSFEINDPIKSNYIESKINYKNRKFQLFKSQKIYFYRFISIKIKNDFGKI</sequence>
<accession>F9UJB0</accession>
<comment type="caution">
    <text evidence="2">The sequence shown here is derived from an EMBL/GenBank/DDBJ whole genome shotgun (WGS) entry which is preliminary data.</text>
</comment>
<keyword evidence="1" id="KW-0472">Membrane</keyword>
<name>F9UJB0_9BACT</name>
<dbReference type="EMBL" id="AFXA01000004">
    <property type="protein sequence ID" value="EGV00529.1"/>
    <property type="molecule type" value="Genomic_DNA"/>
</dbReference>
<evidence type="ECO:0000256" key="1">
    <source>
        <dbReference type="SAM" id="Phobius"/>
    </source>
</evidence>
<reference evidence="2 3" key="1">
    <citation type="journal article" date="2013" name="Genome Announc.">
        <title>Genome Sequence of Mycoplasma columbinum Strain SF7.</title>
        <authorList>
            <person name="Guo Z."/>
            <person name="Xu X."/>
            <person name="Zheng Q."/>
            <person name="Li T."/>
            <person name="Kuang S."/>
            <person name="Zhang Z."/>
            <person name="Chen Y."/>
            <person name="Lu X."/>
            <person name="Zhou R."/>
            <person name="Bi D."/>
            <person name="Jin H."/>
        </authorList>
    </citation>
    <scope>NUCLEOTIDE SEQUENCE [LARGE SCALE GENOMIC DNA]</scope>
    <source>
        <strain evidence="2 3">SF7</strain>
    </source>
</reference>
<evidence type="ECO:0008006" key="4">
    <source>
        <dbReference type="Google" id="ProtNLM"/>
    </source>
</evidence>
<keyword evidence="1" id="KW-1133">Transmembrane helix</keyword>
<dbReference type="Proteomes" id="UP000004978">
    <property type="component" value="Unassembled WGS sequence"/>
</dbReference>
<evidence type="ECO:0000313" key="2">
    <source>
        <dbReference type="EMBL" id="EGV00529.1"/>
    </source>
</evidence>
<gene>
    <name evidence="2" type="ORF">MCSF7_02841</name>
</gene>
<dbReference type="AlphaFoldDB" id="F9UJB0"/>
<keyword evidence="3" id="KW-1185">Reference proteome</keyword>
<feature type="transmembrane region" description="Helical" evidence="1">
    <location>
        <begin position="28"/>
        <end position="50"/>
    </location>
</feature>
<organism evidence="2 3">
    <name type="scientific">Mycoplasmopsis columbina SF7</name>
    <dbReference type="NCBI Taxonomy" id="1037410"/>
    <lineage>
        <taxon>Bacteria</taxon>
        <taxon>Bacillati</taxon>
        <taxon>Mycoplasmatota</taxon>
        <taxon>Mycoplasmoidales</taxon>
        <taxon>Metamycoplasmataceae</taxon>
        <taxon>Mycoplasmopsis</taxon>
    </lineage>
</organism>